<dbReference type="InterPro" id="IPR040869">
    <property type="entry name" value="CNP_C"/>
</dbReference>
<dbReference type="Gene3D" id="3.60.21.10">
    <property type="match status" value="1"/>
</dbReference>
<comment type="caution">
    <text evidence="7">The sequence shown here is derived from an EMBL/GenBank/DDBJ whole genome shotgun (WGS) entry which is preliminary data.</text>
</comment>
<evidence type="ECO:0000256" key="3">
    <source>
        <dbReference type="ARBA" id="ARBA00023004"/>
    </source>
</evidence>
<dbReference type="EMBL" id="JAENHN010000053">
    <property type="protein sequence ID" value="MBK1812826.1"/>
    <property type="molecule type" value="Genomic_DNA"/>
</dbReference>
<dbReference type="RefSeq" id="WP_200272395.1">
    <property type="nucleotide sequence ID" value="NZ_JAENHN010000053.1"/>
</dbReference>
<evidence type="ECO:0000259" key="5">
    <source>
        <dbReference type="Pfam" id="PF00149"/>
    </source>
</evidence>
<proteinExistence type="inferred from homology"/>
<accession>A0ABS1ETV6</accession>
<keyword evidence="3" id="KW-0408">Iron</keyword>
<dbReference type="Pfam" id="PF00149">
    <property type="entry name" value="Metallophos"/>
    <property type="match status" value="1"/>
</dbReference>
<protein>
    <submittedName>
        <fullName evidence="7">Metallophosphoesterase</fullName>
    </submittedName>
</protein>
<keyword evidence="8" id="KW-1185">Reference proteome</keyword>
<dbReference type="Pfam" id="PF17839">
    <property type="entry name" value="CNP_C_terminal"/>
    <property type="match status" value="1"/>
</dbReference>
<sequence length="456" mass="51634">MRISKIYKAVILISFMFLLVSCDSSSMKLKEDYKIKSGKDINFYITTDLHYLSKSLTDNGDAFNKFVSSGDGKDLQYIDAITEAFTSNIESKKPDVLIISGDLTTNGEKESHVDLAKKLKTIEENGTSVYVIPGNHDILNPYARGFKGDKQFVTDNITDKDFSKIYSNFGYSEAISRDEDTLSYLATPTEDVWLLMLDTNKYKSNISIGAPQLGGELTHKTLNWIKKCSELAKEKGATIITVMHHNILDHSDVVRKGFTLDNNEEALKIFKENKLDLVLSGHIHIQDIASDNKDNPELYDIATNSLAAYPHQYGILKYSSKDESFTYSTAKVNVAQWTKDNGIKDDKLNNFDKYSEDYFGNFAYNMISKHFTVTDNYSDAEIRLMSETMKTLNLRYFAGTENLNSNDVINSEGFKILTNSSEDFFKSYVQSISSDKDTDDNNLYFKIHNEASKAKK</sequence>
<keyword evidence="1" id="KW-0479">Metal-binding</keyword>
<evidence type="ECO:0000313" key="8">
    <source>
        <dbReference type="Proteomes" id="UP000596739"/>
    </source>
</evidence>
<name>A0ABS1ETV6_9CLOT</name>
<dbReference type="PANTHER" id="PTHR42988:SF2">
    <property type="entry name" value="CYCLIC NUCLEOTIDE PHOSPHODIESTERASE CBUA0032-RELATED"/>
    <property type="match status" value="1"/>
</dbReference>
<evidence type="ECO:0000259" key="6">
    <source>
        <dbReference type="Pfam" id="PF17839"/>
    </source>
</evidence>
<reference evidence="8" key="1">
    <citation type="submission" date="2021-01" db="EMBL/GenBank/DDBJ databases">
        <title>Genome public.</title>
        <authorList>
            <person name="Liu C."/>
            <person name="Sun Q."/>
        </authorList>
    </citation>
    <scope>NUCLEOTIDE SEQUENCE [LARGE SCALE GENOMIC DNA]</scope>
    <source>
        <strain evidence="8">YIM B02505</strain>
    </source>
</reference>
<gene>
    <name evidence="7" type="ORF">JHL18_19580</name>
</gene>
<dbReference type="PROSITE" id="PS51257">
    <property type="entry name" value="PROKAR_LIPOPROTEIN"/>
    <property type="match status" value="1"/>
</dbReference>
<dbReference type="PIRSF" id="PIRSF034890">
    <property type="entry name" value="Pesteras_lmo2642"/>
    <property type="match status" value="1"/>
</dbReference>
<evidence type="ECO:0000313" key="7">
    <source>
        <dbReference type="EMBL" id="MBK1812826.1"/>
    </source>
</evidence>
<dbReference type="Proteomes" id="UP000596739">
    <property type="component" value="Unassembled WGS sequence"/>
</dbReference>
<dbReference type="InterPro" id="IPR029052">
    <property type="entry name" value="Metallo-depent_PP-like"/>
</dbReference>
<dbReference type="Gene3D" id="1.10.246.180">
    <property type="match status" value="1"/>
</dbReference>
<dbReference type="PANTHER" id="PTHR42988">
    <property type="entry name" value="PHOSPHOHYDROLASE"/>
    <property type="match status" value="1"/>
</dbReference>
<evidence type="ECO:0000256" key="1">
    <source>
        <dbReference type="ARBA" id="ARBA00022723"/>
    </source>
</evidence>
<feature type="domain" description="Cyclic nucleotide phosphodiesterase C-terminal" evidence="6">
    <location>
        <begin position="333"/>
        <end position="439"/>
    </location>
</feature>
<organism evidence="7 8">
    <name type="scientific">Clostridium yunnanense</name>
    <dbReference type="NCBI Taxonomy" id="2800325"/>
    <lineage>
        <taxon>Bacteria</taxon>
        <taxon>Bacillati</taxon>
        <taxon>Bacillota</taxon>
        <taxon>Clostridia</taxon>
        <taxon>Eubacteriales</taxon>
        <taxon>Clostridiaceae</taxon>
        <taxon>Clostridium</taxon>
    </lineage>
</organism>
<dbReference type="InterPro" id="IPR050884">
    <property type="entry name" value="CNP_phosphodiesterase-III"/>
</dbReference>
<keyword evidence="2" id="KW-0378">Hydrolase</keyword>
<dbReference type="InterPro" id="IPR004843">
    <property type="entry name" value="Calcineurin-like_PHP"/>
</dbReference>
<dbReference type="SUPFAM" id="SSF56300">
    <property type="entry name" value="Metallo-dependent phosphatases"/>
    <property type="match status" value="1"/>
</dbReference>
<evidence type="ECO:0000256" key="2">
    <source>
        <dbReference type="ARBA" id="ARBA00022801"/>
    </source>
</evidence>
<comment type="similarity">
    <text evidence="4">Belongs to the cyclic nucleotide phosphodiesterase class-III family.</text>
</comment>
<dbReference type="InterPro" id="IPR012365">
    <property type="entry name" value="Pesteras_lmo2642"/>
</dbReference>
<feature type="domain" description="Calcineurin-like phosphoesterase" evidence="5">
    <location>
        <begin position="42"/>
        <end position="285"/>
    </location>
</feature>
<evidence type="ECO:0000256" key="4">
    <source>
        <dbReference type="ARBA" id="ARBA00025742"/>
    </source>
</evidence>